<comment type="cofactor">
    <cofactor evidence="7">
        <name>Zn(2+)</name>
        <dbReference type="ChEBI" id="CHEBI:29105"/>
    </cofactor>
    <text evidence="7">Binds 1 zinc ion per subunit.</text>
</comment>
<evidence type="ECO:0000256" key="4">
    <source>
        <dbReference type="ARBA" id="ARBA00023180"/>
    </source>
</evidence>
<evidence type="ECO:0000256" key="1">
    <source>
        <dbReference type="ARBA" id="ARBA00008139"/>
    </source>
</evidence>
<keyword evidence="9" id="KW-1185">Reference proteome</keyword>
<dbReference type="Pfam" id="PF01401">
    <property type="entry name" value="Peptidase_M2"/>
    <property type="match status" value="1"/>
</dbReference>
<dbReference type="PANTHER" id="PTHR10514">
    <property type="entry name" value="ANGIOTENSIN-CONVERTING ENZYME"/>
    <property type="match status" value="1"/>
</dbReference>
<keyword evidence="7" id="KW-0645">Protease</keyword>
<dbReference type="GO" id="GO:0008241">
    <property type="term" value="F:peptidyl-dipeptidase activity"/>
    <property type="evidence" value="ECO:0007669"/>
    <property type="project" value="InterPro"/>
</dbReference>
<dbReference type="EMBL" id="CADCXU010030637">
    <property type="protein sequence ID" value="CAB0016971.1"/>
    <property type="molecule type" value="Genomic_DNA"/>
</dbReference>
<dbReference type="PRINTS" id="PR00791">
    <property type="entry name" value="PEPDIPTASEA"/>
</dbReference>
<feature type="disulfide bond" evidence="5">
    <location>
        <begin position="63"/>
        <end position="69"/>
    </location>
</feature>
<name>A0A6H5HJV0_9HEMI</name>
<evidence type="ECO:0000256" key="2">
    <source>
        <dbReference type="ARBA" id="ARBA00022729"/>
    </source>
</evidence>
<keyword evidence="2" id="KW-0732">Signal</keyword>
<dbReference type="GO" id="GO:0016020">
    <property type="term" value="C:membrane"/>
    <property type="evidence" value="ECO:0007669"/>
    <property type="project" value="InterPro"/>
</dbReference>
<keyword evidence="7" id="KW-0862">Zinc</keyword>
<keyword evidence="7" id="KW-0482">Metalloprotease</keyword>
<gene>
    <name evidence="8" type="ORF">NTEN_LOCUS21087</name>
</gene>
<dbReference type="SUPFAM" id="SSF55486">
    <property type="entry name" value="Metalloproteases ('zincins'), catalytic domain"/>
    <property type="match status" value="1"/>
</dbReference>
<evidence type="ECO:0000313" key="9">
    <source>
        <dbReference type="Proteomes" id="UP000479000"/>
    </source>
</evidence>
<dbReference type="GO" id="GO:0006508">
    <property type="term" value="P:proteolysis"/>
    <property type="evidence" value="ECO:0007669"/>
    <property type="project" value="UniProtKB-KW"/>
</dbReference>
<keyword evidence="4 7" id="KW-0325">Glycoprotein</keyword>
<reference evidence="8 9" key="1">
    <citation type="submission" date="2020-02" db="EMBL/GenBank/DDBJ databases">
        <authorList>
            <person name="Ferguson B K."/>
        </authorList>
    </citation>
    <scope>NUCLEOTIDE SEQUENCE [LARGE SCALE GENOMIC DNA]</scope>
</reference>
<accession>A0A6H5HJV0</accession>
<evidence type="ECO:0000256" key="7">
    <source>
        <dbReference type="RuleBase" id="RU361144"/>
    </source>
</evidence>
<dbReference type="Proteomes" id="UP000479000">
    <property type="component" value="Unassembled WGS sequence"/>
</dbReference>
<proteinExistence type="inferred from homology"/>
<evidence type="ECO:0000256" key="6">
    <source>
        <dbReference type="PROSITE-ProRule" id="PRU01355"/>
    </source>
</evidence>
<evidence type="ECO:0000256" key="5">
    <source>
        <dbReference type="PIRSR" id="PIRSR601548-4"/>
    </source>
</evidence>
<comment type="similarity">
    <text evidence="1 6 7">Belongs to the peptidase M2 family.</text>
</comment>
<protein>
    <recommendedName>
        <fullName evidence="7">Angiotensin-converting enzyme</fullName>
        <ecNumber evidence="7">3.4.-.-</ecNumber>
    </recommendedName>
</protein>
<dbReference type="AlphaFoldDB" id="A0A6H5HJV0"/>
<keyword evidence="7" id="KW-0479">Metal-binding</keyword>
<dbReference type="GO" id="GO:0046872">
    <property type="term" value="F:metal ion binding"/>
    <property type="evidence" value="ECO:0007669"/>
    <property type="project" value="UniProtKB-KW"/>
</dbReference>
<comment type="caution">
    <text evidence="6">Lacks conserved residue(s) required for the propagation of feature annotation.</text>
</comment>
<keyword evidence="7" id="KW-0378">Hydrolase</keyword>
<evidence type="ECO:0000256" key="3">
    <source>
        <dbReference type="ARBA" id="ARBA00023157"/>
    </source>
</evidence>
<dbReference type="PANTHER" id="PTHR10514:SF27">
    <property type="entry name" value="ANGIOTENSIN-CONVERTING ENZYME"/>
    <property type="match status" value="1"/>
</dbReference>
<dbReference type="InterPro" id="IPR001548">
    <property type="entry name" value="Peptidase_M2"/>
</dbReference>
<dbReference type="EC" id="3.4.-.-" evidence="7"/>
<dbReference type="OrthoDB" id="10029630at2759"/>
<evidence type="ECO:0000313" key="8">
    <source>
        <dbReference type="EMBL" id="CAB0016971.1"/>
    </source>
</evidence>
<sequence length="192" mass="21477">MNKELGKIRQVSSEKSWNSMIGAEDTGPPAQNIVAVKTQWREDRASFQLQNELGRLYETSRACLGDLGCLRAEPELDVLMRKTRDPNVRLAAWTGLRDAIGPPSQASFANLIKNENHAAAAAGYTDIGQCWREELETPDLEKVVDDLNKAVTPFYKLLHGFVRFHLSRYYGERLVQLNGTIPAHLLVSPDVS</sequence>
<organism evidence="8 9">
    <name type="scientific">Nesidiocoris tenuis</name>
    <dbReference type="NCBI Taxonomy" id="355587"/>
    <lineage>
        <taxon>Eukaryota</taxon>
        <taxon>Metazoa</taxon>
        <taxon>Ecdysozoa</taxon>
        <taxon>Arthropoda</taxon>
        <taxon>Hexapoda</taxon>
        <taxon>Insecta</taxon>
        <taxon>Pterygota</taxon>
        <taxon>Neoptera</taxon>
        <taxon>Paraneoptera</taxon>
        <taxon>Hemiptera</taxon>
        <taxon>Heteroptera</taxon>
        <taxon>Panheteroptera</taxon>
        <taxon>Cimicomorpha</taxon>
        <taxon>Miridae</taxon>
        <taxon>Dicyphina</taxon>
        <taxon>Nesidiocoris</taxon>
    </lineage>
</organism>
<keyword evidence="7" id="KW-0121">Carboxypeptidase</keyword>
<keyword evidence="3 5" id="KW-1015">Disulfide bond</keyword>
<dbReference type="PROSITE" id="PS52011">
    <property type="entry name" value="PEPTIDASE_M2"/>
    <property type="match status" value="1"/>
</dbReference>
<dbReference type="GO" id="GO:0004180">
    <property type="term" value="F:carboxypeptidase activity"/>
    <property type="evidence" value="ECO:0007669"/>
    <property type="project" value="UniProtKB-KW"/>
</dbReference>
<dbReference type="GO" id="GO:0008237">
    <property type="term" value="F:metallopeptidase activity"/>
    <property type="evidence" value="ECO:0007669"/>
    <property type="project" value="UniProtKB-KW"/>
</dbReference>